<dbReference type="AlphaFoldDB" id="X1Q8E0"/>
<proteinExistence type="predicted"/>
<sequence length="30" mass="3587">MRLKNLRDGMEDYEYLVILEKFAGKKAVKK</sequence>
<evidence type="ECO:0000313" key="1">
    <source>
        <dbReference type="EMBL" id="GAI47335.1"/>
    </source>
</evidence>
<comment type="caution">
    <text evidence="1">The sequence shown here is derived from an EMBL/GenBank/DDBJ whole genome shotgun (WGS) entry which is preliminary data.</text>
</comment>
<accession>X1Q8E0</accession>
<gene>
    <name evidence="1" type="ORF">S06H3_60734</name>
</gene>
<protein>
    <submittedName>
        <fullName evidence="1">Uncharacterized protein</fullName>
    </submittedName>
</protein>
<reference evidence="1" key="1">
    <citation type="journal article" date="2014" name="Front. Microbiol.">
        <title>High frequency of phylogenetically diverse reductive dehalogenase-homologous genes in deep subseafloor sedimentary metagenomes.</title>
        <authorList>
            <person name="Kawai M."/>
            <person name="Futagami T."/>
            <person name="Toyoda A."/>
            <person name="Takaki Y."/>
            <person name="Nishi S."/>
            <person name="Hori S."/>
            <person name="Arai W."/>
            <person name="Tsubouchi T."/>
            <person name="Morono Y."/>
            <person name="Uchiyama I."/>
            <person name="Ito T."/>
            <person name="Fujiyama A."/>
            <person name="Inagaki F."/>
            <person name="Takami H."/>
        </authorList>
    </citation>
    <scope>NUCLEOTIDE SEQUENCE</scope>
    <source>
        <strain evidence="1">Expedition CK06-06</strain>
    </source>
</reference>
<organism evidence="1">
    <name type="scientific">marine sediment metagenome</name>
    <dbReference type="NCBI Taxonomy" id="412755"/>
    <lineage>
        <taxon>unclassified sequences</taxon>
        <taxon>metagenomes</taxon>
        <taxon>ecological metagenomes</taxon>
    </lineage>
</organism>
<name>X1Q8E0_9ZZZZ</name>
<dbReference type="EMBL" id="BARV01039678">
    <property type="protein sequence ID" value="GAI47335.1"/>
    <property type="molecule type" value="Genomic_DNA"/>
</dbReference>
<feature type="non-terminal residue" evidence="1">
    <location>
        <position position="30"/>
    </location>
</feature>